<feature type="domain" description="Alginate lyase 2" evidence="2">
    <location>
        <begin position="81"/>
        <end position="289"/>
    </location>
</feature>
<gene>
    <name evidence="3" type="ORF">H7F21_11125</name>
</gene>
<dbReference type="Gene3D" id="2.60.120.200">
    <property type="match status" value="1"/>
</dbReference>
<accession>A0A842IS99</accession>
<name>A0A842IS99_9FLAO</name>
<dbReference type="GO" id="GO:0016829">
    <property type="term" value="F:lyase activity"/>
    <property type="evidence" value="ECO:0007669"/>
    <property type="project" value="UniProtKB-KW"/>
</dbReference>
<dbReference type="AlphaFoldDB" id="A0A842IS99"/>
<evidence type="ECO:0000313" key="3">
    <source>
        <dbReference type="EMBL" id="MBC2845645.1"/>
    </source>
</evidence>
<keyword evidence="4" id="KW-1185">Reference proteome</keyword>
<feature type="region of interest" description="Disordered" evidence="1">
    <location>
        <begin position="33"/>
        <end position="54"/>
    </location>
</feature>
<evidence type="ECO:0000313" key="4">
    <source>
        <dbReference type="Proteomes" id="UP000533900"/>
    </source>
</evidence>
<proteinExistence type="predicted"/>
<sequence length="293" mass="32326">MENLLNNRPFFRWHLLVSATLIFCLLACSKEDSDTPTEEETEDPTEITDPPADDTAAGIIGDGWKLNGYTGTLSVGSTNNGLSYADNASTVESHFFFEKDGYAAFKTYPGNPTSGGSSNPRTELRELISGGSNYWNGNTSIQRSMKMRVKIENLPPSGKLAFMQIHEQDDTYDDIIRVQVQGSVGQSSGNVDLRILGYVTEDLLGSGQTINFSMELDTEYYFELAMQNGIVRLFNLNDSGNRIQTLFVSDDVGNADNNYFKAGCYLQSTSSSHFDSNIYGQVLIKDLSVNPDD</sequence>
<dbReference type="GO" id="GO:0005975">
    <property type="term" value="P:carbohydrate metabolic process"/>
    <property type="evidence" value="ECO:0007669"/>
    <property type="project" value="UniProtKB-ARBA"/>
</dbReference>
<comment type="caution">
    <text evidence="3">The sequence shown here is derived from an EMBL/GenBank/DDBJ whole genome shotgun (WGS) entry which is preliminary data.</text>
</comment>
<dbReference type="RefSeq" id="WP_185789364.1">
    <property type="nucleotide sequence ID" value="NZ_JACLCP010000003.1"/>
</dbReference>
<dbReference type="InterPro" id="IPR014895">
    <property type="entry name" value="Alginate_lyase_2"/>
</dbReference>
<feature type="compositionally biased region" description="Acidic residues" evidence="1">
    <location>
        <begin position="34"/>
        <end position="46"/>
    </location>
</feature>
<dbReference type="GO" id="GO:0004553">
    <property type="term" value="F:hydrolase activity, hydrolyzing O-glycosyl compounds"/>
    <property type="evidence" value="ECO:0007669"/>
    <property type="project" value="UniProtKB-ARBA"/>
</dbReference>
<organism evidence="3 4">
    <name type="scientific">Winogradskyella flava</name>
    <dbReference type="NCBI Taxonomy" id="1884876"/>
    <lineage>
        <taxon>Bacteria</taxon>
        <taxon>Pseudomonadati</taxon>
        <taxon>Bacteroidota</taxon>
        <taxon>Flavobacteriia</taxon>
        <taxon>Flavobacteriales</taxon>
        <taxon>Flavobacteriaceae</taxon>
        <taxon>Winogradskyella</taxon>
    </lineage>
</organism>
<keyword evidence="3" id="KW-0456">Lyase</keyword>
<dbReference type="EMBL" id="JACLCP010000003">
    <property type="protein sequence ID" value="MBC2845645.1"/>
    <property type="molecule type" value="Genomic_DNA"/>
</dbReference>
<reference evidence="3" key="1">
    <citation type="submission" date="2020-08" db="EMBL/GenBank/DDBJ databases">
        <title>Winogradskyella ouciana sp. nov., isolated from the hadal seawater of the Mariana Trench.</title>
        <authorList>
            <person name="He X."/>
        </authorList>
    </citation>
    <scope>NUCLEOTIDE SEQUENCE [LARGE SCALE GENOMIC DNA]</scope>
    <source>
        <strain evidence="3">KCTC 52348</strain>
    </source>
</reference>
<evidence type="ECO:0000259" key="2">
    <source>
        <dbReference type="Pfam" id="PF08787"/>
    </source>
</evidence>
<protein>
    <submittedName>
        <fullName evidence="3">Polysaccharide lyase family 7 protein</fullName>
    </submittedName>
</protein>
<dbReference type="Proteomes" id="UP000533900">
    <property type="component" value="Unassembled WGS sequence"/>
</dbReference>
<dbReference type="SUPFAM" id="SSF49899">
    <property type="entry name" value="Concanavalin A-like lectins/glucanases"/>
    <property type="match status" value="1"/>
</dbReference>
<evidence type="ECO:0000256" key="1">
    <source>
        <dbReference type="SAM" id="MobiDB-lite"/>
    </source>
</evidence>
<dbReference type="InterPro" id="IPR013320">
    <property type="entry name" value="ConA-like_dom_sf"/>
</dbReference>
<dbReference type="Pfam" id="PF08787">
    <property type="entry name" value="Alginate_lyase2"/>
    <property type="match status" value="1"/>
</dbReference>